<comment type="caution">
    <text evidence="2">The sequence shown here is derived from an EMBL/GenBank/DDBJ whole genome shotgun (WGS) entry which is preliminary data.</text>
</comment>
<dbReference type="PANTHER" id="PTHR43736:SF1">
    <property type="entry name" value="DIHYDRONEOPTERIN TRIPHOSPHATE DIPHOSPHATASE"/>
    <property type="match status" value="1"/>
</dbReference>
<name>A0A4Q9KPB5_PROTD</name>
<dbReference type="OrthoDB" id="9786141at2"/>
<dbReference type="EMBL" id="SDMR01000001">
    <property type="protein sequence ID" value="TBT96433.1"/>
    <property type="molecule type" value="Genomic_DNA"/>
</dbReference>
<protein>
    <submittedName>
        <fullName evidence="2">NUDIX hydrolase</fullName>
    </submittedName>
</protein>
<accession>A0A4Q9KPB5</accession>
<dbReference type="Proteomes" id="UP000291933">
    <property type="component" value="Unassembled WGS sequence"/>
</dbReference>
<dbReference type="GO" id="GO:0016787">
    <property type="term" value="F:hydrolase activity"/>
    <property type="evidence" value="ECO:0007669"/>
    <property type="project" value="UniProtKB-KW"/>
</dbReference>
<dbReference type="Gene3D" id="3.90.79.10">
    <property type="entry name" value="Nucleoside Triphosphate Pyrophosphohydrolase"/>
    <property type="match status" value="1"/>
</dbReference>
<dbReference type="AlphaFoldDB" id="A0A4Q9KPB5"/>
<gene>
    <name evidence="2" type="ORF">ET996_00060</name>
</gene>
<dbReference type="InterPro" id="IPR015797">
    <property type="entry name" value="NUDIX_hydrolase-like_dom_sf"/>
</dbReference>
<evidence type="ECO:0000313" key="2">
    <source>
        <dbReference type="EMBL" id="TBT96433.1"/>
    </source>
</evidence>
<dbReference type="PANTHER" id="PTHR43736">
    <property type="entry name" value="ADP-RIBOSE PYROPHOSPHATASE"/>
    <property type="match status" value="1"/>
</dbReference>
<evidence type="ECO:0000256" key="1">
    <source>
        <dbReference type="ARBA" id="ARBA00005582"/>
    </source>
</evidence>
<comment type="similarity">
    <text evidence="1">Belongs to the Nudix hydrolase family.</text>
</comment>
<keyword evidence="3" id="KW-1185">Reference proteome</keyword>
<organism evidence="2 3">
    <name type="scientific">Propioniciclava tarda</name>
    <dbReference type="NCBI Taxonomy" id="433330"/>
    <lineage>
        <taxon>Bacteria</taxon>
        <taxon>Bacillati</taxon>
        <taxon>Actinomycetota</taxon>
        <taxon>Actinomycetes</taxon>
        <taxon>Propionibacteriales</taxon>
        <taxon>Propionibacteriaceae</taxon>
        <taxon>Propioniciclava</taxon>
    </lineage>
</organism>
<reference evidence="2 3" key="1">
    <citation type="submission" date="2019-01" db="EMBL/GenBank/DDBJ databases">
        <title>Lactibacter flavus gen. nov., sp. nov., a novel bacterium of the family Propionibacteriaceae isolated from raw milk and dairy products.</title>
        <authorList>
            <person name="Huptas C."/>
            <person name="Wenning M."/>
            <person name="Breitenwieser F."/>
            <person name="Doll E."/>
            <person name="Von Neubeck M."/>
            <person name="Busse H.-J."/>
            <person name="Scherer S."/>
        </authorList>
    </citation>
    <scope>NUCLEOTIDE SEQUENCE [LARGE SCALE GENOMIC DNA]</scope>
    <source>
        <strain evidence="2 3">DSM 22130</strain>
    </source>
</reference>
<proteinExistence type="inferred from homology"/>
<dbReference type="SUPFAM" id="SSF55811">
    <property type="entry name" value="Nudix"/>
    <property type="match status" value="1"/>
</dbReference>
<dbReference type="CDD" id="cd18873">
    <property type="entry name" value="NUDIX_NadM_like"/>
    <property type="match status" value="1"/>
</dbReference>
<evidence type="ECO:0000313" key="3">
    <source>
        <dbReference type="Proteomes" id="UP000291933"/>
    </source>
</evidence>
<sequence>MVSVDVLTLRYSTAERQVEIAVSPRRTEPYLGRLSLPGVVLREGERLADAAERAALGKLGLHLRAQGQLTVFDEPSRDPRGATLSIAMWAVADSPADRSAFDKVQWFPLDELPELGFDHNFIISQCRPLLVERLWRNTDFTRALTGPSFPVSSAVAITKSLTGSSPDRGNLNRRLASVKGLGVSPRKVVLGRGRPGTLWEWEGA</sequence>
<keyword evidence="2" id="KW-0378">Hydrolase</keyword>